<evidence type="ECO:0000313" key="8">
    <source>
        <dbReference type="Proteomes" id="UP001143545"/>
    </source>
</evidence>
<name>A0A9W6B9I1_9FLAO</name>
<comment type="subcellular location">
    <subcellularLocation>
        <location evidence="1">Cell membrane</location>
        <topology evidence="1">Multi-pass membrane protein</topology>
    </subcellularLocation>
</comment>
<feature type="transmembrane region" description="Helical" evidence="6">
    <location>
        <begin position="153"/>
        <end position="171"/>
    </location>
</feature>
<dbReference type="EMBL" id="BRVP01000027">
    <property type="protein sequence ID" value="GLB53893.1"/>
    <property type="molecule type" value="Genomic_DNA"/>
</dbReference>
<dbReference type="AlphaFoldDB" id="A0A9W6B9I1"/>
<feature type="transmembrane region" description="Helical" evidence="6">
    <location>
        <begin position="318"/>
        <end position="338"/>
    </location>
</feature>
<keyword evidence="3 6" id="KW-0812">Transmembrane</keyword>
<evidence type="ECO:0000256" key="5">
    <source>
        <dbReference type="ARBA" id="ARBA00023136"/>
    </source>
</evidence>
<evidence type="ECO:0000313" key="7">
    <source>
        <dbReference type="EMBL" id="GLB53893.1"/>
    </source>
</evidence>
<gene>
    <name evidence="7" type="ORF">NBRC110019_29340</name>
</gene>
<dbReference type="PIRSF" id="PIRSF006060">
    <property type="entry name" value="AA_transporter"/>
    <property type="match status" value="1"/>
</dbReference>
<accession>A0A9W6B9I1</accession>
<keyword evidence="4 6" id="KW-1133">Transmembrane helix</keyword>
<dbReference type="GO" id="GO:0022857">
    <property type="term" value="F:transmembrane transporter activity"/>
    <property type="evidence" value="ECO:0007669"/>
    <property type="project" value="InterPro"/>
</dbReference>
<feature type="transmembrane region" description="Helical" evidence="6">
    <location>
        <begin position="226"/>
        <end position="251"/>
    </location>
</feature>
<evidence type="ECO:0000256" key="1">
    <source>
        <dbReference type="ARBA" id="ARBA00004651"/>
    </source>
</evidence>
<feature type="transmembrane region" description="Helical" evidence="6">
    <location>
        <begin position="375"/>
        <end position="395"/>
    </location>
</feature>
<dbReference type="PANTHER" id="PTHR42770:SF11">
    <property type="entry name" value="INNER MEMBRANE TRANSPORT PROTEIN YBAT"/>
    <property type="match status" value="1"/>
</dbReference>
<dbReference type="RefSeq" id="WP_281756183.1">
    <property type="nucleotide sequence ID" value="NZ_BRVP01000027.1"/>
</dbReference>
<organism evidence="7 8">
    <name type="scientific">Neptunitalea chrysea</name>
    <dbReference type="NCBI Taxonomy" id="1647581"/>
    <lineage>
        <taxon>Bacteria</taxon>
        <taxon>Pseudomonadati</taxon>
        <taxon>Bacteroidota</taxon>
        <taxon>Flavobacteriia</taxon>
        <taxon>Flavobacteriales</taxon>
        <taxon>Flavobacteriaceae</taxon>
        <taxon>Neptunitalea</taxon>
    </lineage>
</organism>
<dbReference type="GO" id="GO:0005886">
    <property type="term" value="C:plasma membrane"/>
    <property type="evidence" value="ECO:0007669"/>
    <property type="project" value="UniProtKB-SubCell"/>
</dbReference>
<keyword evidence="5 6" id="KW-0472">Membrane</keyword>
<dbReference type="Pfam" id="PF13520">
    <property type="entry name" value="AA_permease_2"/>
    <property type="match status" value="1"/>
</dbReference>
<dbReference type="InterPro" id="IPR002293">
    <property type="entry name" value="AA/rel_permease1"/>
</dbReference>
<feature type="transmembrane region" description="Helical" evidence="6">
    <location>
        <begin position="191"/>
        <end position="214"/>
    </location>
</feature>
<evidence type="ECO:0000256" key="3">
    <source>
        <dbReference type="ARBA" id="ARBA00022692"/>
    </source>
</evidence>
<dbReference type="Gene3D" id="1.20.1740.10">
    <property type="entry name" value="Amino acid/polyamine transporter I"/>
    <property type="match status" value="1"/>
</dbReference>
<dbReference type="InterPro" id="IPR050367">
    <property type="entry name" value="APC_superfamily"/>
</dbReference>
<feature type="transmembrane region" description="Helical" evidence="6">
    <location>
        <begin position="40"/>
        <end position="59"/>
    </location>
</feature>
<proteinExistence type="predicted"/>
<dbReference type="PANTHER" id="PTHR42770">
    <property type="entry name" value="AMINO ACID TRANSPORTER-RELATED"/>
    <property type="match status" value="1"/>
</dbReference>
<dbReference type="Proteomes" id="UP001143545">
    <property type="component" value="Unassembled WGS sequence"/>
</dbReference>
<comment type="caution">
    <text evidence="7">The sequence shown here is derived from an EMBL/GenBank/DDBJ whole genome shotgun (WGS) entry which is preliminary data.</text>
</comment>
<feature type="transmembrane region" description="Helical" evidence="6">
    <location>
        <begin position="344"/>
        <end position="363"/>
    </location>
</feature>
<evidence type="ECO:0000256" key="6">
    <source>
        <dbReference type="SAM" id="Phobius"/>
    </source>
</evidence>
<feature type="transmembrane region" description="Helical" evidence="6">
    <location>
        <begin position="12"/>
        <end position="34"/>
    </location>
</feature>
<reference evidence="7" key="1">
    <citation type="submission" date="2022-07" db="EMBL/GenBank/DDBJ databases">
        <title>Taxonomy of Novel Oxalotrophic and Methylotrophic Bacteria.</title>
        <authorList>
            <person name="Sahin N."/>
            <person name="Tani A."/>
        </authorList>
    </citation>
    <scope>NUCLEOTIDE SEQUENCE</scope>
    <source>
        <strain evidence="7">AM327</strain>
    </source>
</reference>
<feature type="transmembrane region" description="Helical" evidence="6">
    <location>
        <begin position="271"/>
        <end position="297"/>
    </location>
</feature>
<keyword evidence="8" id="KW-1185">Reference proteome</keyword>
<feature type="transmembrane region" description="Helical" evidence="6">
    <location>
        <begin position="401"/>
        <end position="420"/>
    </location>
</feature>
<evidence type="ECO:0000256" key="2">
    <source>
        <dbReference type="ARBA" id="ARBA00022475"/>
    </source>
</evidence>
<evidence type="ECO:0000256" key="4">
    <source>
        <dbReference type="ARBA" id="ARBA00022989"/>
    </source>
</evidence>
<keyword evidence="2" id="KW-1003">Cell membrane</keyword>
<feature type="transmembrane region" description="Helical" evidence="6">
    <location>
        <begin position="80"/>
        <end position="104"/>
    </location>
</feature>
<sequence length="428" mass="46259">MNKKISLKDAISIGIGGMVGGGIFAVLGLAVSLAKGATPVAFLFAGLIALLTAYSYAKLSKKYPENGGTVRFVHQQYGNGIFAGGINNLLWVSYIVMLALYASAFGAYGAEMISITGNKEIDTRIFQSAIILIALFINYLSVKLVGEIESIAVVIKLIILIGFIGVGFYGFSLHPENLGQLAPSNWENPMLILSGGMVIFVAYEGFELIANSISDLKNKEKNTEKAYFGAVGFVVILYILIAIVTVGALPFKEIANAQDYVLAKVAEPTLGQIGFTIITITALISTFSAINATVLGSGRINYDIAEDKELPQYFTHKFWGKPIGLIITAILSITLVNLFNLQSISTAGSAGFLLIFAIVNFIGFKRHQELESKKWIHLLATILCSLAFMTLIIQQFSENKIGVLTALGIILFCFLLEYAYKKTVPNNG</sequence>
<protein>
    <submittedName>
        <fullName evidence="7">Amino acid transporter</fullName>
    </submittedName>
</protein>
<feature type="transmembrane region" description="Helical" evidence="6">
    <location>
        <begin position="124"/>
        <end position="141"/>
    </location>
</feature>